<name>A0A511Z984_9BACL</name>
<sequence>MKLNWKVLCTGFAAVILLTACGTDANPKEDTNSNTSGQVTDSTNGSSADNNDSANVNEADGNDASDNMTEAQLTESDEQSFSLEVLPEYTLTSEEPGRDSLYAEQNSNAFMRIETRAIEEGAYDNLLGNMKEVLTASSDGMEPEEVENIFTAADDNEIKNVKAFKVETNEGPVTGILFEKEDKIVRLTIFDTVEEEYKTDFINMAQTIK</sequence>
<evidence type="ECO:0000313" key="3">
    <source>
        <dbReference type="EMBL" id="GEN84008.1"/>
    </source>
</evidence>
<dbReference type="OrthoDB" id="2735367at2"/>
<organism evidence="3 4">
    <name type="scientific">Sporosarcina luteola</name>
    <dbReference type="NCBI Taxonomy" id="582850"/>
    <lineage>
        <taxon>Bacteria</taxon>
        <taxon>Bacillati</taxon>
        <taxon>Bacillota</taxon>
        <taxon>Bacilli</taxon>
        <taxon>Bacillales</taxon>
        <taxon>Caryophanaceae</taxon>
        <taxon>Sporosarcina</taxon>
    </lineage>
</organism>
<dbReference type="AlphaFoldDB" id="A0A511Z984"/>
<dbReference type="PROSITE" id="PS51257">
    <property type="entry name" value="PROKAR_LIPOPROTEIN"/>
    <property type="match status" value="1"/>
</dbReference>
<feature type="signal peptide" evidence="2">
    <location>
        <begin position="1"/>
        <end position="25"/>
    </location>
</feature>
<keyword evidence="2" id="KW-0732">Signal</keyword>
<evidence type="ECO:0000256" key="1">
    <source>
        <dbReference type="SAM" id="MobiDB-lite"/>
    </source>
</evidence>
<reference evidence="3 4" key="1">
    <citation type="submission" date="2019-07" db="EMBL/GenBank/DDBJ databases">
        <title>Whole genome shotgun sequence of Sporosarcina luteola NBRC 105378.</title>
        <authorList>
            <person name="Hosoyama A."/>
            <person name="Uohara A."/>
            <person name="Ohji S."/>
            <person name="Ichikawa N."/>
        </authorList>
    </citation>
    <scope>NUCLEOTIDE SEQUENCE [LARGE SCALE GENOMIC DNA]</scope>
    <source>
        <strain evidence="3 4">NBRC 105378</strain>
    </source>
</reference>
<dbReference type="RefSeq" id="WP_147058478.1">
    <property type="nucleotide sequence ID" value="NZ_BJYL01000031.1"/>
</dbReference>
<feature type="compositionally biased region" description="Low complexity" evidence="1">
    <location>
        <begin position="41"/>
        <end position="59"/>
    </location>
</feature>
<protein>
    <recommendedName>
        <fullName evidence="5">Lipoprotein</fullName>
    </recommendedName>
</protein>
<feature type="compositionally biased region" description="Polar residues" evidence="1">
    <location>
        <begin position="64"/>
        <end position="82"/>
    </location>
</feature>
<feature type="chain" id="PRO_5022187421" description="Lipoprotein" evidence="2">
    <location>
        <begin position="26"/>
        <end position="209"/>
    </location>
</feature>
<evidence type="ECO:0000256" key="2">
    <source>
        <dbReference type="SAM" id="SignalP"/>
    </source>
</evidence>
<evidence type="ECO:0000313" key="4">
    <source>
        <dbReference type="Proteomes" id="UP000321901"/>
    </source>
</evidence>
<proteinExistence type="predicted"/>
<keyword evidence="4" id="KW-1185">Reference proteome</keyword>
<accession>A0A511Z984</accession>
<evidence type="ECO:0008006" key="5">
    <source>
        <dbReference type="Google" id="ProtNLM"/>
    </source>
</evidence>
<feature type="region of interest" description="Disordered" evidence="1">
    <location>
        <begin position="25"/>
        <end position="82"/>
    </location>
</feature>
<comment type="caution">
    <text evidence="3">The sequence shown here is derived from an EMBL/GenBank/DDBJ whole genome shotgun (WGS) entry which is preliminary data.</text>
</comment>
<gene>
    <name evidence="3" type="ORF">SLU01_23200</name>
</gene>
<dbReference type="EMBL" id="BJYL01000031">
    <property type="protein sequence ID" value="GEN84008.1"/>
    <property type="molecule type" value="Genomic_DNA"/>
</dbReference>
<dbReference type="Proteomes" id="UP000321901">
    <property type="component" value="Unassembled WGS sequence"/>
</dbReference>